<keyword evidence="2" id="KW-1185">Reference proteome</keyword>
<evidence type="ECO:0000313" key="1">
    <source>
        <dbReference type="EMBL" id="TDA23308.1"/>
    </source>
</evidence>
<proteinExistence type="predicted"/>
<dbReference type="AlphaFoldDB" id="A0A4R4FIC2"/>
<dbReference type="Pfam" id="PF13376">
    <property type="entry name" value="OmdA"/>
    <property type="match status" value="1"/>
</dbReference>
<dbReference type="EMBL" id="SMMX01000001">
    <property type="protein sequence ID" value="TDA23308.1"/>
    <property type="molecule type" value="Genomic_DNA"/>
</dbReference>
<protein>
    <recommendedName>
        <fullName evidence="3">Bacteriocin-protection protein</fullName>
    </recommendedName>
</protein>
<dbReference type="Proteomes" id="UP000295710">
    <property type="component" value="Unassembled WGS sequence"/>
</dbReference>
<gene>
    <name evidence="1" type="ORF">E1963_00745</name>
</gene>
<name>A0A4R4FIC2_9FIRM</name>
<dbReference type="RefSeq" id="WP_132273996.1">
    <property type="nucleotide sequence ID" value="NZ_JAOBST010000008.1"/>
</dbReference>
<organism evidence="1 2">
    <name type="scientific">Extibacter muris</name>
    <dbReference type="NCBI Taxonomy" id="1796622"/>
    <lineage>
        <taxon>Bacteria</taxon>
        <taxon>Bacillati</taxon>
        <taxon>Bacillota</taxon>
        <taxon>Clostridia</taxon>
        <taxon>Lachnospirales</taxon>
        <taxon>Lachnospiraceae</taxon>
        <taxon>Extibacter</taxon>
    </lineage>
</organism>
<accession>A0A4R4FIC2</accession>
<reference evidence="1 2" key="1">
    <citation type="journal article" date="2016" name="Nat. Microbiol.">
        <title>The Mouse Intestinal Bacterial Collection (miBC) provides host-specific insight into cultured diversity and functional potential of the gut microbiota.</title>
        <authorList>
            <person name="Lagkouvardos I."/>
            <person name="Pukall R."/>
            <person name="Abt B."/>
            <person name="Foesel B.U."/>
            <person name="Meier-Kolthoff J.P."/>
            <person name="Kumar N."/>
            <person name="Bresciani A."/>
            <person name="Martinez I."/>
            <person name="Just S."/>
            <person name="Ziegler C."/>
            <person name="Brugiroux S."/>
            <person name="Garzetti D."/>
            <person name="Wenning M."/>
            <person name="Bui T.P."/>
            <person name="Wang J."/>
            <person name="Hugenholtz F."/>
            <person name="Plugge C.M."/>
            <person name="Peterson D.A."/>
            <person name="Hornef M.W."/>
            <person name="Baines J.F."/>
            <person name="Smidt H."/>
            <person name="Walter J."/>
            <person name="Kristiansen K."/>
            <person name="Nielsen H.B."/>
            <person name="Haller D."/>
            <person name="Overmann J."/>
            <person name="Stecher B."/>
            <person name="Clavel T."/>
        </authorList>
    </citation>
    <scope>NUCLEOTIDE SEQUENCE [LARGE SCALE GENOMIC DNA]</scope>
    <source>
        <strain evidence="1 2">DSM 28560</strain>
    </source>
</reference>
<evidence type="ECO:0000313" key="2">
    <source>
        <dbReference type="Proteomes" id="UP000295710"/>
    </source>
</evidence>
<evidence type="ECO:0008006" key="3">
    <source>
        <dbReference type="Google" id="ProtNLM"/>
    </source>
</evidence>
<sequence length="187" mass="21349">MNEPLHFKTREEFRCWLRDNCTSSEGVWLLFGKTRELVTVKAGEALEEALWFGWIDGQMKRVDGVSYVKYFSARRIGSKWSPKNKALAEDLIQRGLMTDYGRAKIEEAKKNGRWDKPAGPAAVTEVQIAMVAGLLKEYGQAYSNFQGMSPSVQKTYTRAYLDARTEAGRSRRLAWMAGRLEKNLKPM</sequence>
<comment type="caution">
    <text evidence="1">The sequence shown here is derived from an EMBL/GenBank/DDBJ whole genome shotgun (WGS) entry which is preliminary data.</text>
</comment>